<evidence type="ECO:0000256" key="1">
    <source>
        <dbReference type="ARBA" id="ARBA00004651"/>
    </source>
</evidence>
<dbReference type="PANTHER" id="PTHR39087:SF2">
    <property type="entry name" value="UPF0104 MEMBRANE PROTEIN MJ1595"/>
    <property type="match status" value="1"/>
</dbReference>
<keyword evidence="8" id="KW-1185">Reference proteome</keyword>
<dbReference type="EMBL" id="JDRS01000001">
    <property type="protein sequence ID" value="KDS94519.1"/>
    <property type="molecule type" value="Genomic_DNA"/>
</dbReference>
<reference evidence="7 8" key="1">
    <citation type="submission" date="2014-01" db="EMBL/GenBank/DDBJ databases">
        <title>Draft genome sequence of the multidrug-resistant clinical isolate Dermabacter hominis 1368.</title>
        <authorList>
            <person name="Albersmeier A."/>
            <person name="Bomholt C."/>
            <person name="Glaub A."/>
            <person name="Ruckert C."/>
            <person name="Soriano F."/>
            <person name="Fernandez-Natal I."/>
            <person name="Tauch A."/>
        </authorList>
    </citation>
    <scope>NUCLEOTIDE SEQUENCE [LARGE SCALE GENOMIC DNA]</scope>
    <source>
        <strain evidence="7 8">1368</strain>
    </source>
</reference>
<feature type="transmembrane region" description="Helical" evidence="6">
    <location>
        <begin position="84"/>
        <end position="108"/>
    </location>
</feature>
<feature type="transmembrane region" description="Helical" evidence="6">
    <location>
        <begin position="347"/>
        <end position="372"/>
    </location>
</feature>
<feature type="transmembrane region" description="Helical" evidence="6">
    <location>
        <begin position="199"/>
        <end position="223"/>
    </location>
</feature>
<evidence type="ECO:0000256" key="4">
    <source>
        <dbReference type="ARBA" id="ARBA00022989"/>
    </source>
</evidence>
<protein>
    <recommendedName>
        <fullName evidence="9">Flippase-like domain-containing protein</fullName>
    </recommendedName>
</protein>
<feature type="transmembrane region" description="Helical" evidence="6">
    <location>
        <begin position="289"/>
        <end position="313"/>
    </location>
</feature>
<feature type="transmembrane region" description="Helical" evidence="6">
    <location>
        <begin position="130"/>
        <end position="152"/>
    </location>
</feature>
<keyword evidence="3 6" id="KW-0812">Transmembrane</keyword>
<dbReference type="Pfam" id="PF03706">
    <property type="entry name" value="LPG_synthase_TM"/>
    <property type="match status" value="1"/>
</dbReference>
<gene>
    <name evidence="7" type="ORF">DHOM_00710</name>
</gene>
<accession>A0ABR4SMU7</accession>
<evidence type="ECO:0000256" key="3">
    <source>
        <dbReference type="ARBA" id="ARBA00022692"/>
    </source>
</evidence>
<evidence type="ECO:0000256" key="5">
    <source>
        <dbReference type="ARBA" id="ARBA00023136"/>
    </source>
</evidence>
<name>A0ABR4SMU7_9MICO</name>
<feature type="transmembrane region" description="Helical" evidence="6">
    <location>
        <begin position="54"/>
        <end position="72"/>
    </location>
</feature>
<dbReference type="InterPro" id="IPR022791">
    <property type="entry name" value="L-PG_synthase/AglD"/>
</dbReference>
<feature type="transmembrane region" description="Helical" evidence="6">
    <location>
        <begin position="164"/>
        <end position="193"/>
    </location>
</feature>
<evidence type="ECO:0000256" key="6">
    <source>
        <dbReference type="SAM" id="Phobius"/>
    </source>
</evidence>
<keyword evidence="5 6" id="KW-0472">Membrane</keyword>
<comment type="caution">
    <text evidence="7">The sequence shown here is derived from an EMBL/GenBank/DDBJ whole genome shotgun (WGS) entry which is preliminary data.</text>
</comment>
<feature type="transmembrane region" description="Helical" evidence="6">
    <location>
        <begin position="319"/>
        <end position="340"/>
    </location>
</feature>
<dbReference type="PANTHER" id="PTHR39087">
    <property type="entry name" value="UPF0104 MEMBRANE PROTEIN MJ1595"/>
    <property type="match status" value="1"/>
</dbReference>
<dbReference type="Proteomes" id="UP000030182">
    <property type="component" value="Unassembled WGS sequence"/>
</dbReference>
<evidence type="ECO:0008006" key="9">
    <source>
        <dbReference type="Google" id="ProtNLM"/>
    </source>
</evidence>
<organism evidence="7 8">
    <name type="scientific">Dermabacter hominis 1368</name>
    <dbReference type="NCBI Taxonomy" id="1450519"/>
    <lineage>
        <taxon>Bacteria</taxon>
        <taxon>Bacillati</taxon>
        <taxon>Actinomycetota</taxon>
        <taxon>Actinomycetes</taxon>
        <taxon>Micrococcales</taxon>
        <taxon>Dermabacteraceae</taxon>
        <taxon>Dermabacter</taxon>
    </lineage>
</organism>
<evidence type="ECO:0000313" key="8">
    <source>
        <dbReference type="Proteomes" id="UP000030182"/>
    </source>
</evidence>
<sequence length="388" mass="40570">MTPLYERGETFKLKGPGRVARITSRPLAFLREWSAMNDSSSPTPLTREQKLTRALLAAGSVALAAILIVWLIPRALDTSWTHIFASFTGISAWWVLALLAVALVVLAIDSIGFSACFRGVSLRASAETNAVAQAVTVAIPMGSTISLGLIYARLKRAGASAKTIASGTLLASIADILAQILLPILAVTLLALAPLDIPLWVRIALIVAAALSLALTSTALGLASSETLLRTLLERVQTITDAFHEGYGGRSRDIVTPALATRDMAISDAQGSRALILGTPTIARIVQGLAFIVWCTFGYGFTISPLLLFGIYALSRLLALIPLTPGGIGVIDVGVAWALVQCGAPNAAAVSCALTFTLSQVLTPVVAGALAIPVSVHDSRADIARRSS</sequence>
<evidence type="ECO:0000256" key="2">
    <source>
        <dbReference type="ARBA" id="ARBA00022475"/>
    </source>
</evidence>
<proteinExistence type="predicted"/>
<keyword evidence="4 6" id="KW-1133">Transmembrane helix</keyword>
<comment type="subcellular location">
    <subcellularLocation>
        <location evidence="1">Cell membrane</location>
        <topology evidence="1">Multi-pass membrane protein</topology>
    </subcellularLocation>
</comment>
<evidence type="ECO:0000313" key="7">
    <source>
        <dbReference type="EMBL" id="KDS94519.1"/>
    </source>
</evidence>
<keyword evidence="2" id="KW-1003">Cell membrane</keyword>